<dbReference type="InterPro" id="IPR036019">
    <property type="entry name" value="MscL_channel"/>
</dbReference>
<evidence type="ECO:0000256" key="8">
    <source>
        <dbReference type="ARBA" id="ARBA00023303"/>
    </source>
</evidence>
<dbReference type="EMBL" id="CP040915">
    <property type="protein sequence ID" value="QDC23760.1"/>
    <property type="molecule type" value="Genomic_DNA"/>
</dbReference>
<evidence type="ECO:0000256" key="9">
    <source>
        <dbReference type="HAMAP-Rule" id="MF_00115"/>
    </source>
</evidence>
<keyword evidence="8 9" id="KW-0407">Ion channel</keyword>
<evidence type="ECO:0000313" key="11">
    <source>
        <dbReference type="Proteomes" id="UP000314616"/>
    </source>
</evidence>
<dbReference type="PRINTS" id="PR01264">
    <property type="entry name" value="MECHCHANNEL"/>
</dbReference>
<dbReference type="InterPro" id="IPR001185">
    <property type="entry name" value="MS_channel"/>
</dbReference>
<comment type="similarity">
    <text evidence="9">Belongs to the MscL family.</text>
</comment>
<dbReference type="HAMAP" id="MF_00115">
    <property type="entry name" value="MscL"/>
    <property type="match status" value="1"/>
</dbReference>
<dbReference type="InterPro" id="IPR037673">
    <property type="entry name" value="MSC/AndL"/>
</dbReference>
<keyword evidence="3 9" id="KW-1003">Cell membrane</keyword>
<dbReference type="SUPFAM" id="SSF81330">
    <property type="entry name" value="Gated mechanosensitive channel"/>
    <property type="match status" value="1"/>
</dbReference>
<evidence type="ECO:0000256" key="3">
    <source>
        <dbReference type="ARBA" id="ARBA00022475"/>
    </source>
</evidence>
<keyword evidence="7 9" id="KW-0472">Membrane</keyword>
<evidence type="ECO:0000256" key="4">
    <source>
        <dbReference type="ARBA" id="ARBA00022692"/>
    </source>
</evidence>
<dbReference type="PANTHER" id="PTHR30266:SF2">
    <property type="entry name" value="LARGE-CONDUCTANCE MECHANOSENSITIVE CHANNEL"/>
    <property type="match status" value="1"/>
</dbReference>
<dbReference type="NCBIfam" id="TIGR00220">
    <property type="entry name" value="mscL"/>
    <property type="match status" value="1"/>
</dbReference>
<evidence type="ECO:0000256" key="1">
    <source>
        <dbReference type="ARBA" id="ARBA00004141"/>
    </source>
</evidence>
<feature type="transmembrane region" description="Helical" evidence="9">
    <location>
        <begin position="69"/>
        <end position="94"/>
    </location>
</feature>
<dbReference type="Pfam" id="PF01741">
    <property type="entry name" value="MscL"/>
    <property type="match status" value="1"/>
</dbReference>
<proteinExistence type="inferred from homology"/>
<dbReference type="GO" id="GO:0008381">
    <property type="term" value="F:mechanosensitive monoatomic ion channel activity"/>
    <property type="evidence" value="ECO:0007669"/>
    <property type="project" value="UniProtKB-UniRule"/>
</dbReference>
<dbReference type="Gene3D" id="1.10.1200.120">
    <property type="entry name" value="Large-conductance mechanosensitive channel, MscL, domain 1"/>
    <property type="match status" value="1"/>
</dbReference>
<evidence type="ECO:0000313" key="10">
    <source>
        <dbReference type="EMBL" id="QDC23760.1"/>
    </source>
</evidence>
<reference evidence="10 11" key="1">
    <citation type="submission" date="2019-05" db="EMBL/GenBank/DDBJ databases">
        <title>Georgenia *** sp. nov., and Georgenia *** sp. nov., isolated from the intestinal contents of plateau pika (Ochotona curzoniae) in the Qinghai-Tibet plateau of China.</title>
        <authorList>
            <person name="Tian Z."/>
        </authorList>
    </citation>
    <scope>NUCLEOTIDE SEQUENCE [LARGE SCALE GENOMIC DNA]</scope>
    <source>
        <strain evidence="10 11">Z443</strain>
    </source>
</reference>
<organism evidence="10 11">
    <name type="scientific">Georgenia yuyongxinii</name>
    <dbReference type="NCBI Taxonomy" id="2589797"/>
    <lineage>
        <taxon>Bacteria</taxon>
        <taxon>Bacillati</taxon>
        <taxon>Actinomycetota</taxon>
        <taxon>Actinomycetes</taxon>
        <taxon>Micrococcales</taxon>
        <taxon>Bogoriellaceae</taxon>
        <taxon>Georgenia</taxon>
    </lineage>
</organism>
<comment type="function">
    <text evidence="9">Channel that opens in response to stretch forces in the membrane lipid bilayer. May participate in the regulation of osmotic pressure changes within the cell.</text>
</comment>
<dbReference type="Proteomes" id="UP000314616">
    <property type="component" value="Chromosome"/>
</dbReference>
<feature type="transmembrane region" description="Helical" evidence="9">
    <location>
        <begin position="12"/>
        <end position="35"/>
    </location>
</feature>
<keyword evidence="2 9" id="KW-0813">Transport</keyword>
<keyword evidence="5 9" id="KW-1133">Transmembrane helix</keyword>
<dbReference type="KEGG" id="gyu:FE374_03160"/>
<keyword evidence="4 9" id="KW-0812">Transmembrane</keyword>
<evidence type="ECO:0000256" key="5">
    <source>
        <dbReference type="ARBA" id="ARBA00022989"/>
    </source>
</evidence>
<keyword evidence="6 9" id="KW-0406">Ion transport</keyword>
<dbReference type="RefSeq" id="WP_139927202.1">
    <property type="nucleotide sequence ID" value="NZ_CP040915.1"/>
</dbReference>
<dbReference type="GO" id="GO:0005886">
    <property type="term" value="C:plasma membrane"/>
    <property type="evidence" value="ECO:0007669"/>
    <property type="project" value="UniProtKB-SubCell"/>
</dbReference>
<dbReference type="OrthoDB" id="9810350at2"/>
<comment type="subcellular location">
    <subcellularLocation>
        <location evidence="9">Cell membrane</location>
        <topology evidence="9">Multi-pass membrane protein</topology>
    </subcellularLocation>
    <subcellularLocation>
        <location evidence="1">Membrane</location>
        <topology evidence="1">Multi-pass membrane protein</topology>
    </subcellularLocation>
</comment>
<evidence type="ECO:0000256" key="7">
    <source>
        <dbReference type="ARBA" id="ARBA00023136"/>
    </source>
</evidence>
<comment type="subunit">
    <text evidence="9">Homopentamer.</text>
</comment>
<gene>
    <name evidence="9 10" type="primary">mscL</name>
    <name evidence="10" type="ORF">FE374_03160</name>
</gene>
<evidence type="ECO:0000256" key="6">
    <source>
        <dbReference type="ARBA" id="ARBA00023065"/>
    </source>
</evidence>
<accession>A0A5B8C150</accession>
<dbReference type="PANTHER" id="PTHR30266">
    <property type="entry name" value="MECHANOSENSITIVE CHANNEL MSCL"/>
    <property type="match status" value="1"/>
</dbReference>
<sequence>MLQGFKEFISRGNAVDLAVGVVIGAAFTGVVNALVEKVLNPLIGGLFGTPNFDETWVITLGMSGQAAQVLPFAVVTALVNFLLVAGALYFFVVLPMNTLAARRKVEEVEPEAPAEDVRVLTEIRDLLAAERAGRQL</sequence>
<name>A0A5B8C150_9MICO</name>
<dbReference type="AlphaFoldDB" id="A0A5B8C150"/>
<evidence type="ECO:0000256" key="2">
    <source>
        <dbReference type="ARBA" id="ARBA00022448"/>
    </source>
</evidence>
<protein>
    <recommendedName>
        <fullName evidence="9">Large-conductance mechanosensitive channel</fullName>
    </recommendedName>
</protein>